<organism evidence="1">
    <name type="scientific">marine sediment metagenome</name>
    <dbReference type="NCBI Taxonomy" id="412755"/>
    <lineage>
        <taxon>unclassified sequences</taxon>
        <taxon>metagenomes</taxon>
        <taxon>ecological metagenomes</taxon>
    </lineage>
</organism>
<dbReference type="EMBL" id="LAZR01005173">
    <property type="protein sequence ID" value="KKN02200.1"/>
    <property type="molecule type" value="Genomic_DNA"/>
</dbReference>
<accession>A0A0F9M484</accession>
<protein>
    <submittedName>
        <fullName evidence="1">Uncharacterized protein</fullName>
    </submittedName>
</protein>
<dbReference type="AlphaFoldDB" id="A0A0F9M484"/>
<gene>
    <name evidence="1" type="ORF">LCGC14_1119900</name>
</gene>
<evidence type="ECO:0000313" key="1">
    <source>
        <dbReference type="EMBL" id="KKN02200.1"/>
    </source>
</evidence>
<proteinExistence type="predicted"/>
<name>A0A0F9M484_9ZZZZ</name>
<comment type="caution">
    <text evidence="1">The sequence shown here is derived from an EMBL/GenBank/DDBJ whole genome shotgun (WGS) entry which is preliminary data.</text>
</comment>
<reference evidence="1" key="1">
    <citation type="journal article" date="2015" name="Nature">
        <title>Complex archaea that bridge the gap between prokaryotes and eukaryotes.</title>
        <authorList>
            <person name="Spang A."/>
            <person name="Saw J.H."/>
            <person name="Jorgensen S.L."/>
            <person name="Zaremba-Niedzwiedzka K."/>
            <person name="Martijn J."/>
            <person name="Lind A.E."/>
            <person name="van Eijk R."/>
            <person name="Schleper C."/>
            <person name="Guy L."/>
            <person name="Ettema T.J."/>
        </authorList>
    </citation>
    <scope>NUCLEOTIDE SEQUENCE</scope>
</reference>
<sequence length="91" mass="10896">MDGKLKDLKDNAFMAMDDKNPDTWPRYFLALIHPTVQVKMFFREEGSDVVCYMTQQYQILGKLRRREVISNHTMDTFIKERKVQVFVDTFK</sequence>
<feature type="non-terminal residue" evidence="1">
    <location>
        <position position="91"/>
    </location>
</feature>